<dbReference type="GO" id="GO:0016887">
    <property type="term" value="F:ATP hydrolysis activity"/>
    <property type="evidence" value="ECO:0007669"/>
    <property type="project" value="TreeGrafter"/>
</dbReference>
<dbReference type="Pfam" id="PF15446">
    <property type="entry name" value="zf-PHD-like"/>
    <property type="match status" value="1"/>
</dbReference>
<dbReference type="InterPro" id="IPR014001">
    <property type="entry name" value="Helicase_ATP-bd"/>
</dbReference>
<dbReference type="PROSITE" id="PS51192">
    <property type="entry name" value="HELICASE_ATP_BIND_1"/>
    <property type="match status" value="1"/>
</dbReference>
<dbReference type="Pfam" id="PF00271">
    <property type="entry name" value="Helicase_C"/>
    <property type="match status" value="1"/>
</dbReference>
<dbReference type="InterPro" id="IPR001650">
    <property type="entry name" value="Helicase_C-like"/>
</dbReference>
<dbReference type="Pfam" id="PF23615">
    <property type="entry name" value="Chromo_MIT1"/>
    <property type="match status" value="1"/>
</dbReference>
<dbReference type="Gene3D" id="2.40.50.40">
    <property type="match status" value="1"/>
</dbReference>
<feature type="region of interest" description="Disordered" evidence="10">
    <location>
        <begin position="1"/>
        <end position="42"/>
    </location>
</feature>
<keyword evidence="7" id="KW-0862">Zinc</keyword>
<feature type="compositionally biased region" description="Low complexity" evidence="10">
    <location>
        <begin position="1382"/>
        <end position="1395"/>
    </location>
</feature>
<dbReference type="CDD" id="cd18793">
    <property type="entry name" value="SF2_C_SNF"/>
    <property type="match status" value="1"/>
</dbReference>
<dbReference type="GO" id="GO:0003677">
    <property type="term" value="F:DNA binding"/>
    <property type="evidence" value="ECO:0007669"/>
    <property type="project" value="TreeGrafter"/>
</dbReference>
<dbReference type="SMART" id="SM00487">
    <property type="entry name" value="DEXDc"/>
    <property type="match status" value="1"/>
</dbReference>
<evidence type="ECO:0000313" key="14">
    <source>
        <dbReference type="Proteomes" id="UP001174997"/>
    </source>
</evidence>
<reference evidence="13" key="1">
    <citation type="submission" date="2023-06" db="EMBL/GenBank/DDBJ databases">
        <title>Genome-scale phylogeny and comparative genomics of the fungal order Sordariales.</title>
        <authorList>
            <consortium name="Lawrence Berkeley National Laboratory"/>
            <person name="Hensen N."/>
            <person name="Bonometti L."/>
            <person name="Westerberg I."/>
            <person name="Brannstrom I.O."/>
            <person name="Guillou S."/>
            <person name="Cros-Aarteil S."/>
            <person name="Calhoun S."/>
            <person name="Haridas S."/>
            <person name="Kuo A."/>
            <person name="Mondo S."/>
            <person name="Pangilinan J."/>
            <person name="Riley R."/>
            <person name="Labutti K."/>
            <person name="Andreopoulos B."/>
            <person name="Lipzen A."/>
            <person name="Chen C."/>
            <person name="Yanf M."/>
            <person name="Daum C."/>
            <person name="Ng V."/>
            <person name="Clum A."/>
            <person name="Steindorff A."/>
            <person name="Ohm R."/>
            <person name="Martin F."/>
            <person name="Silar P."/>
            <person name="Natvig D."/>
            <person name="Lalanne C."/>
            <person name="Gautier V."/>
            <person name="Ament-Velasquez S.L."/>
            <person name="Kruys A."/>
            <person name="Hutchinson M.I."/>
            <person name="Powell A.J."/>
            <person name="Barry K."/>
            <person name="Miller A.N."/>
            <person name="Grigoriev I.V."/>
            <person name="Debuchy R."/>
            <person name="Gladieux P."/>
            <person name="Thoren M.H."/>
            <person name="Johannesson H."/>
        </authorList>
    </citation>
    <scope>NUCLEOTIDE SEQUENCE</scope>
    <source>
        <strain evidence="13">CBS 307.81</strain>
    </source>
</reference>
<organism evidence="13 14">
    <name type="scientific">Cercophora samala</name>
    <dbReference type="NCBI Taxonomy" id="330535"/>
    <lineage>
        <taxon>Eukaryota</taxon>
        <taxon>Fungi</taxon>
        <taxon>Dikarya</taxon>
        <taxon>Ascomycota</taxon>
        <taxon>Pezizomycotina</taxon>
        <taxon>Sordariomycetes</taxon>
        <taxon>Sordariomycetidae</taxon>
        <taxon>Sordariales</taxon>
        <taxon>Lasiosphaeriaceae</taxon>
        <taxon>Cercophora</taxon>
    </lineage>
</organism>
<keyword evidence="6" id="KW-0378">Hydrolase</keyword>
<evidence type="ECO:0000256" key="5">
    <source>
        <dbReference type="ARBA" id="ARBA00022771"/>
    </source>
</evidence>
<evidence type="ECO:0000259" key="11">
    <source>
        <dbReference type="PROSITE" id="PS51192"/>
    </source>
</evidence>
<evidence type="ECO:0000256" key="1">
    <source>
        <dbReference type="ARBA" id="ARBA00004123"/>
    </source>
</evidence>
<dbReference type="InterPro" id="IPR041684">
    <property type="entry name" value="Znf-PHD-like"/>
</dbReference>
<dbReference type="CDD" id="cd15489">
    <property type="entry name" value="PHD_SF"/>
    <property type="match status" value="1"/>
</dbReference>
<dbReference type="InterPro" id="IPR038718">
    <property type="entry name" value="SNF2-like_sf"/>
</dbReference>
<dbReference type="GO" id="GO:0005634">
    <property type="term" value="C:nucleus"/>
    <property type="evidence" value="ECO:0007669"/>
    <property type="project" value="UniProtKB-SubCell"/>
</dbReference>
<dbReference type="GO" id="GO:0140658">
    <property type="term" value="F:ATP-dependent chromatin remodeler activity"/>
    <property type="evidence" value="ECO:0007669"/>
    <property type="project" value="TreeGrafter"/>
</dbReference>
<feature type="compositionally biased region" description="Basic and acidic residues" evidence="10">
    <location>
        <begin position="1330"/>
        <end position="1350"/>
    </location>
</feature>
<sequence>MATNGLLSSDDELFFDPMPTEEPTTYEFQSELSDDEDPDPIAVDEITQPIAPDVSSHLMPAMPVANMDDFLPDEPIQYEEPPVTNGLGYDGHRSDSDGSAVPPTKIVDIEVALPEMSEEKKAEFEYIEVPEMTPETEGYMTRRTRNGDYYNDSKKRKRAYDDTYTGAFEDYGEASEDDIPRTRGAPTKLPRVSFGRSLRKRAEVTNYYGGQDELQEDGDDSFIVTSDIVRPGRKKLKRLSSRLSARTTQKTTSTTASAADSDIEFESRRRSSRANKTTRKMVDKYAEDDDDEDDEVFYISDNKPATVPKVVSVKEIFQGNIPSDFKEAHRLTCDSCGYHDDRNKGTFVFCQGCSNAYHKICLGNRSSREQRVTKVGPDSFVMQCRFCIDVYKKRDPRAPSHGTCQTCHVKGPSCIPFSEKKTPKQEEKLRLDNGGVDPITEVNPKLINNPNNVLFRCARCHRGWHYEHLPHPNATRDPSWSEPLKLRELRMEEYQTDWMCKDCRDTDGLKPDKIVAWRPADRKSYVEGQTITDFDEDQIEYLIKWERQSYNHCQWFPGAWVYGIVKHNMRVSFLKRTFGEGLEGGPDSEIKADSLLRWTEKEAIYNVWVTPDIILDVHVAPRTVEAEAKYKARSREDKFQEDLSRIFHVVKILVKFEGLGYEDVVWDTPPDSSDGALWEAYQEAYREYLNGKHFRTEPNRVMRERLQEFRQLDFVKDIELKKQPEGLKRGQLMEYQINGVNWMLHNFRHDRSVILADEMGLGKTVQIVALLYTLIMTKPRIWPFLVVVPNATCANWRREIKKWAPDLRVVAYYGGRVSQQAAKEYELFPGGTRDMKAHVVIMSYDSVKDSETRSRFSSVKWAGLIVDEAQALKNDENSLYKALNMLNIPFKVLLTGTPLQNNKRELFNLLQFIDPSMKAEQLDQEYDQITSDNLRHLHDLIRPYFLRRTKAEVLTFLPTMAQIIVPVSMSVLQERLCKSIMEKNPQLIRSIFAQGKLKTNERGSLSNILMQLRKCLCHPFIYSQAIEDRNLSPELTRRNLIEASSKLMLLELMLPKLKERGHRVLIFSQFLDQLTVLEDFLMSLNLRHERLDGSQSSLEKQKKIDAYNAPDSDIFCMLLSTRAGGVGINLATADTVIILDPDWNPHQDIQALSRAHRIGQRKKVLCFQLVTVDSAEEKILQIGRKKMALDHLLIETMDNQDDAPNDVESVLKHGAEALFGDKKKDAIKYDSAAVDKLLDRSMQEETKTDDKKSAESAFAHARVWANDGLADEMKETEQQEMSLSVWDQILKQREEEARREAEKARETLGRGGRRRGNANYAGPQFEFDEGEKPDSDQGEGDHDFIAKSDGGDTSDEEVGTPATGVSAHSRKSDNESAQAQTQGNAQAVQGKAAAAPPHTAQNGHKAGPVNGHGNGNKAKRGQVEVTIVKASADGGQQVGGATSRPVSTNVRFHVPDNSESQRQRREQQLRAVGAASSLGLTTPHHHHHQADPTMTASQRAGIDLLNSIAMRPAQQQQPPASGVMMVDQIVVPTVPSSGGAVVVVPEAEQCVVCKYSHPRSWECPEMRSMRNLRVALDELKRDQRLTEEERSGWRGFLVEKLRLLRG</sequence>
<dbReference type="Gene3D" id="3.40.50.300">
    <property type="entry name" value="P-loop containing nucleotide triphosphate hydrolases"/>
    <property type="match status" value="1"/>
</dbReference>
<evidence type="ECO:0000256" key="8">
    <source>
        <dbReference type="ARBA" id="ARBA00022840"/>
    </source>
</evidence>
<dbReference type="Gene3D" id="3.30.40.10">
    <property type="entry name" value="Zinc/RING finger domain, C3HC4 (zinc finger)"/>
    <property type="match status" value="1"/>
</dbReference>
<gene>
    <name evidence="13" type="ORF">QBC41DRAFT_281222</name>
</gene>
<evidence type="ECO:0000256" key="4">
    <source>
        <dbReference type="ARBA" id="ARBA00022741"/>
    </source>
</evidence>
<dbReference type="Gene3D" id="3.40.50.10810">
    <property type="entry name" value="Tandem AAA-ATPase domain"/>
    <property type="match status" value="1"/>
</dbReference>
<dbReference type="CDD" id="cd17919">
    <property type="entry name" value="DEXHc_Snf"/>
    <property type="match status" value="1"/>
</dbReference>
<dbReference type="PANTHER" id="PTHR45623:SF17">
    <property type="entry name" value="CHROMODOMAIN-HELICASE-DNA-BINDING PROTEIN 3-RELATED"/>
    <property type="match status" value="1"/>
</dbReference>
<dbReference type="SMART" id="SM00490">
    <property type="entry name" value="HELICc"/>
    <property type="match status" value="1"/>
</dbReference>
<dbReference type="GO" id="GO:0008270">
    <property type="term" value="F:zinc ion binding"/>
    <property type="evidence" value="ECO:0007669"/>
    <property type="project" value="UniProtKB-KW"/>
</dbReference>
<comment type="subcellular location">
    <subcellularLocation>
        <location evidence="1">Nucleus</location>
    </subcellularLocation>
</comment>
<dbReference type="EMBL" id="JAULSY010000091">
    <property type="protein sequence ID" value="KAK0666291.1"/>
    <property type="molecule type" value="Genomic_DNA"/>
</dbReference>
<dbReference type="InterPro" id="IPR000330">
    <property type="entry name" value="SNF2_N"/>
</dbReference>
<keyword evidence="4" id="KW-0547">Nucleotide-binding</keyword>
<evidence type="ECO:0000256" key="6">
    <source>
        <dbReference type="ARBA" id="ARBA00022801"/>
    </source>
</evidence>
<dbReference type="SUPFAM" id="SSF54160">
    <property type="entry name" value="Chromo domain-like"/>
    <property type="match status" value="1"/>
</dbReference>
<dbReference type="InterPro" id="IPR001965">
    <property type="entry name" value="Znf_PHD"/>
</dbReference>
<feature type="region of interest" description="Disordered" evidence="10">
    <location>
        <begin position="1431"/>
        <end position="1470"/>
    </location>
</feature>
<dbReference type="PANTHER" id="PTHR45623">
    <property type="entry name" value="CHROMODOMAIN-HELICASE-DNA-BINDING PROTEIN 3-RELATED-RELATED"/>
    <property type="match status" value="1"/>
</dbReference>
<dbReference type="InterPro" id="IPR013083">
    <property type="entry name" value="Znf_RING/FYVE/PHD"/>
</dbReference>
<feature type="compositionally biased region" description="Polar residues" evidence="10">
    <location>
        <begin position="22"/>
        <end position="31"/>
    </location>
</feature>
<keyword evidence="14" id="KW-1185">Reference proteome</keyword>
<comment type="caution">
    <text evidence="13">The sequence shown here is derived from an EMBL/GenBank/DDBJ whole genome shotgun (WGS) entry which is preliminary data.</text>
</comment>
<evidence type="ECO:0000256" key="3">
    <source>
        <dbReference type="ARBA" id="ARBA00022723"/>
    </source>
</evidence>
<name>A0AA40D800_9PEZI</name>
<dbReference type="GO" id="GO:0000785">
    <property type="term" value="C:chromatin"/>
    <property type="evidence" value="ECO:0007669"/>
    <property type="project" value="TreeGrafter"/>
</dbReference>
<evidence type="ECO:0000256" key="7">
    <source>
        <dbReference type="ARBA" id="ARBA00022833"/>
    </source>
</evidence>
<accession>A0AA40D800</accession>
<feature type="region of interest" description="Disordered" evidence="10">
    <location>
        <begin position="65"/>
        <end position="102"/>
    </location>
</feature>
<dbReference type="SUPFAM" id="SSF57903">
    <property type="entry name" value="FYVE/PHD zinc finger"/>
    <property type="match status" value="1"/>
</dbReference>
<feature type="compositionally biased region" description="Basic residues" evidence="10">
    <location>
        <begin position="270"/>
        <end position="279"/>
    </location>
</feature>
<keyword evidence="5" id="KW-0863">Zinc-finger</keyword>
<comment type="subunit">
    <text evidence="2">Component of the NuA4 histone acetyltransferase complex.</text>
</comment>
<dbReference type="InterPro" id="IPR056616">
    <property type="entry name" value="Chromo_MIT1"/>
</dbReference>
<dbReference type="GO" id="GO:0005524">
    <property type="term" value="F:ATP binding"/>
    <property type="evidence" value="ECO:0007669"/>
    <property type="project" value="UniProtKB-KW"/>
</dbReference>
<protein>
    <submittedName>
        <fullName evidence="13">Chromodomain-helicase-DNA-binding protein</fullName>
    </submittedName>
</protein>
<dbReference type="InterPro" id="IPR049730">
    <property type="entry name" value="SNF2/RAD54-like_C"/>
</dbReference>
<feature type="compositionally biased region" description="Low complexity" evidence="10">
    <location>
        <begin position="241"/>
        <end position="260"/>
    </location>
</feature>
<keyword evidence="9" id="KW-0539">Nucleus</keyword>
<dbReference type="PROSITE" id="PS51194">
    <property type="entry name" value="HELICASE_CTER"/>
    <property type="match status" value="1"/>
</dbReference>
<evidence type="ECO:0000313" key="13">
    <source>
        <dbReference type="EMBL" id="KAK0666291.1"/>
    </source>
</evidence>
<dbReference type="GO" id="GO:0042393">
    <property type="term" value="F:histone binding"/>
    <property type="evidence" value="ECO:0007669"/>
    <property type="project" value="TreeGrafter"/>
</dbReference>
<feature type="domain" description="Helicase C-terminal" evidence="12">
    <location>
        <begin position="1049"/>
        <end position="1208"/>
    </location>
</feature>
<dbReference type="InterPro" id="IPR027417">
    <property type="entry name" value="P-loop_NTPase"/>
</dbReference>
<feature type="region of interest" description="Disordered" evidence="10">
    <location>
        <begin position="1297"/>
        <end position="1418"/>
    </location>
</feature>
<feature type="region of interest" description="Disordered" evidence="10">
    <location>
        <begin position="239"/>
        <end position="280"/>
    </location>
</feature>
<dbReference type="InterPro" id="IPR011011">
    <property type="entry name" value="Znf_FYVE_PHD"/>
</dbReference>
<dbReference type="SMART" id="SM00249">
    <property type="entry name" value="PHD"/>
    <property type="match status" value="1"/>
</dbReference>
<dbReference type="InterPro" id="IPR016197">
    <property type="entry name" value="Chromo-like_dom_sf"/>
</dbReference>
<proteinExistence type="predicted"/>
<evidence type="ECO:0000256" key="2">
    <source>
        <dbReference type="ARBA" id="ARBA00011353"/>
    </source>
</evidence>
<feature type="domain" description="Helicase ATP-binding" evidence="11">
    <location>
        <begin position="744"/>
        <end position="916"/>
    </location>
</feature>
<evidence type="ECO:0000256" key="9">
    <source>
        <dbReference type="ARBA" id="ARBA00023242"/>
    </source>
</evidence>
<keyword evidence="3" id="KW-0479">Metal-binding</keyword>
<dbReference type="SUPFAM" id="SSF52540">
    <property type="entry name" value="P-loop containing nucleoside triphosphate hydrolases"/>
    <property type="match status" value="2"/>
</dbReference>
<evidence type="ECO:0000256" key="10">
    <source>
        <dbReference type="SAM" id="MobiDB-lite"/>
    </source>
</evidence>
<evidence type="ECO:0000259" key="12">
    <source>
        <dbReference type="PROSITE" id="PS51194"/>
    </source>
</evidence>
<keyword evidence="8" id="KW-0067">ATP-binding</keyword>
<feature type="compositionally biased region" description="Basic and acidic residues" evidence="10">
    <location>
        <begin position="1297"/>
        <end position="1308"/>
    </location>
</feature>
<dbReference type="Proteomes" id="UP001174997">
    <property type="component" value="Unassembled WGS sequence"/>
</dbReference>
<feature type="compositionally biased region" description="Basic and acidic residues" evidence="10">
    <location>
        <begin position="1453"/>
        <end position="1468"/>
    </location>
</feature>
<dbReference type="GO" id="GO:0003682">
    <property type="term" value="F:chromatin binding"/>
    <property type="evidence" value="ECO:0007669"/>
    <property type="project" value="TreeGrafter"/>
</dbReference>
<dbReference type="Pfam" id="PF00176">
    <property type="entry name" value="SNF2-rel_dom"/>
    <property type="match status" value="1"/>
</dbReference>